<dbReference type="OMA" id="LIYMIMF"/>
<dbReference type="SMART" id="SM00369">
    <property type="entry name" value="LRR_TYP"/>
    <property type="match status" value="4"/>
</dbReference>
<dbReference type="PRINTS" id="PR00019">
    <property type="entry name" value="LEURICHRPT"/>
</dbReference>
<evidence type="ECO:0000256" key="2">
    <source>
        <dbReference type="ARBA" id="ARBA00022737"/>
    </source>
</evidence>
<dbReference type="EMBL" id="ATLV01012374">
    <property type="status" value="NOT_ANNOTATED_CDS"/>
    <property type="molecule type" value="Genomic_DNA"/>
</dbReference>
<dbReference type="AlphaFoldDB" id="A0A084VFC5"/>
<dbReference type="InterPro" id="IPR001611">
    <property type="entry name" value="Leu-rich_rpt"/>
</dbReference>
<dbReference type="PANTHER" id="PTHR48051">
    <property type="match status" value="1"/>
</dbReference>
<dbReference type="OrthoDB" id="1394818at2759"/>
<dbReference type="InterPro" id="IPR050216">
    <property type="entry name" value="LRR_domain-containing"/>
</dbReference>
<name>A0A084VFC5_ANOSI</name>
<dbReference type="SMART" id="SM00365">
    <property type="entry name" value="LRR_SD22"/>
    <property type="match status" value="4"/>
</dbReference>
<keyword evidence="3" id="KW-0175">Coiled coil</keyword>
<dbReference type="STRING" id="74873.A0A084VFC5"/>
<keyword evidence="1" id="KW-0433">Leucine-rich repeat</keyword>
<evidence type="ECO:0000313" key="5">
    <source>
        <dbReference type="EMBL" id="KFB36669.1"/>
    </source>
</evidence>
<evidence type="ECO:0000256" key="4">
    <source>
        <dbReference type="SAM" id="MobiDB-lite"/>
    </source>
</evidence>
<reference evidence="6" key="2">
    <citation type="submission" date="2020-05" db="UniProtKB">
        <authorList>
            <consortium name="EnsemblMetazoa"/>
        </authorList>
    </citation>
    <scope>IDENTIFICATION</scope>
</reference>
<dbReference type="SUPFAM" id="SSF52058">
    <property type="entry name" value="L domain-like"/>
    <property type="match status" value="1"/>
</dbReference>
<dbReference type="InterPro" id="IPR032675">
    <property type="entry name" value="LRR_dom_sf"/>
</dbReference>
<evidence type="ECO:0000313" key="6">
    <source>
        <dbReference type="EnsemblMetazoa" id="ASIC003730-PA"/>
    </source>
</evidence>
<feature type="region of interest" description="Disordered" evidence="4">
    <location>
        <begin position="186"/>
        <end position="241"/>
    </location>
</feature>
<dbReference type="EnsemblMetazoa" id="ASIC003730-RA">
    <property type="protein sequence ID" value="ASIC003730-PA"/>
    <property type="gene ID" value="ASIC003730"/>
</dbReference>
<sequence>MSPHIVENGEKINVRDRLTDNLLDLSLMNVSEIPVDEIKNLRRATVLDLSNNRITQIKSNFADLIQLTVLDLSKNRITSICDDFGLLTNLRRLDLYSNQITRLPLTFGRLKNLKYLDLQNNPLHAEFKNMVGLCSDNNDCLNAAKRAVHFMKQVEKNVVEARIKERQEQQQAAQLAIVQLKEEKALAEGHSTDDTKSDKIKRKRKQDNTGNPVNSEQKESATIEAGGGKKKSRTDARKSSISFVLQRNVRKSDFEKLVSESVIHRSSSIGTADGFRTEVVLAGS</sequence>
<protein>
    <submittedName>
        <fullName evidence="5">AGAP007632-PA-like protein</fullName>
    </submittedName>
</protein>
<dbReference type="VEuPathDB" id="VectorBase:ASIC003730"/>
<evidence type="ECO:0000313" key="7">
    <source>
        <dbReference type="Proteomes" id="UP000030765"/>
    </source>
</evidence>
<dbReference type="EMBL" id="KE524785">
    <property type="protein sequence ID" value="KFB36669.1"/>
    <property type="molecule type" value="Genomic_DNA"/>
</dbReference>
<dbReference type="PROSITE" id="PS51450">
    <property type="entry name" value="LRR"/>
    <property type="match status" value="2"/>
</dbReference>
<feature type="compositionally biased region" description="Basic and acidic residues" evidence="4">
    <location>
        <begin position="186"/>
        <end position="198"/>
    </location>
</feature>
<keyword evidence="7" id="KW-1185">Reference proteome</keyword>
<dbReference type="PANTHER" id="PTHR48051:SF42">
    <property type="entry name" value="LEUCINE-RICH REPEAT-CONTAINING PROTEIN 18-LIKE"/>
    <property type="match status" value="1"/>
</dbReference>
<evidence type="ECO:0000256" key="1">
    <source>
        <dbReference type="ARBA" id="ARBA00022614"/>
    </source>
</evidence>
<keyword evidence="2" id="KW-0677">Repeat</keyword>
<dbReference type="GO" id="GO:0005737">
    <property type="term" value="C:cytoplasm"/>
    <property type="evidence" value="ECO:0007669"/>
    <property type="project" value="TreeGrafter"/>
</dbReference>
<reference evidence="5 7" key="1">
    <citation type="journal article" date="2014" name="BMC Genomics">
        <title>Genome sequence of Anopheles sinensis provides insight into genetics basis of mosquito competence for malaria parasites.</title>
        <authorList>
            <person name="Zhou D."/>
            <person name="Zhang D."/>
            <person name="Ding G."/>
            <person name="Shi L."/>
            <person name="Hou Q."/>
            <person name="Ye Y."/>
            <person name="Xu Y."/>
            <person name="Zhou H."/>
            <person name="Xiong C."/>
            <person name="Li S."/>
            <person name="Yu J."/>
            <person name="Hong S."/>
            <person name="Yu X."/>
            <person name="Zou P."/>
            <person name="Chen C."/>
            <person name="Chang X."/>
            <person name="Wang W."/>
            <person name="Lv Y."/>
            <person name="Sun Y."/>
            <person name="Ma L."/>
            <person name="Shen B."/>
            <person name="Zhu C."/>
        </authorList>
    </citation>
    <scope>NUCLEOTIDE SEQUENCE [LARGE SCALE GENOMIC DNA]</scope>
</reference>
<dbReference type="Pfam" id="PF13855">
    <property type="entry name" value="LRR_8"/>
    <property type="match status" value="1"/>
</dbReference>
<accession>A0A084VFC5</accession>
<dbReference type="Pfam" id="PF00560">
    <property type="entry name" value="LRR_1"/>
    <property type="match status" value="1"/>
</dbReference>
<dbReference type="InterPro" id="IPR003591">
    <property type="entry name" value="Leu-rich_rpt_typical-subtyp"/>
</dbReference>
<feature type="coiled-coil region" evidence="3">
    <location>
        <begin position="151"/>
        <end position="183"/>
    </location>
</feature>
<proteinExistence type="predicted"/>
<evidence type="ECO:0000256" key="3">
    <source>
        <dbReference type="SAM" id="Coils"/>
    </source>
</evidence>
<gene>
    <name evidence="5" type="ORF">ZHAS_00003730</name>
</gene>
<organism evidence="5">
    <name type="scientific">Anopheles sinensis</name>
    <name type="common">Mosquito</name>
    <dbReference type="NCBI Taxonomy" id="74873"/>
    <lineage>
        <taxon>Eukaryota</taxon>
        <taxon>Metazoa</taxon>
        <taxon>Ecdysozoa</taxon>
        <taxon>Arthropoda</taxon>
        <taxon>Hexapoda</taxon>
        <taxon>Insecta</taxon>
        <taxon>Pterygota</taxon>
        <taxon>Neoptera</taxon>
        <taxon>Endopterygota</taxon>
        <taxon>Diptera</taxon>
        <taxon>Nematocera</taxon>
        <taxon>Culicoidea</taxon>
        <taxon>Culicidae</taxon>
        <taxon>Anophelinae</taxon>
        <taxon>Anopheles</taxon>
    </lineage>
</organism>
<dbReference type="Gene3D" id="3.80.10.10">
    <property type="entry name" value="Ribonuclease Inhibitor"/>
    <property type="match status" value="1"/>
</dbReference>
<dbReference type="Proteomes" id="UP000030765">
    <property type="component" value="Unassembled WGS sequence"/>
</dbReference>